<reference evidence="9 10" key="1">
    <citation type="submission" date="2020-08" db="EMBL/GenBank/DDBJ databases">
        <title>Genomic Encyclopedia of Type Strains, Phase IV (KMG-IV): sequencing the most valuable type-strain genomes for metagenomic binning, comparative biology and taxonomic classification.</title>
        <authorList>
            <person name="Goeker M."/>
        </authorList>
    </citation>
    <scope>NUCLEOTIDE SEQUENCE [LARGE SCALE GENOMIC DNA]</scope>
    <source>
        <strain evidence="9 10">DSM 29348</strain>
    </source>
</reference>
<evidence type="ECO:0000256" key="3">
    <source>
        <dbReference type="ARBA" id="ARBA00022723"/>
    </source>
</evidence>
<accession>A0A7W6DPX9</accession>
<dbReference type="RefSeq" id="WP_221214372.1">
    <property type="nucleotide sequence ID" value="NZ_JACIEB010000006.1"/>
</dbReference>
<dbReference type="PANTHER" id="PTHR11961">
    <property type="entry name" value="CYTOCHROME C"/>
    <property type="match status" value="1"/>
</dbReference>
<evidence type="ECO:0000256" key="5">
    <source>
        <dbReference type="ARBA" id="ARBA00023004"/>
    </source>
</evidence>
<dbReference type="AlphaFoldDB" id="A0A7W6DPX9"/>
<dbReference type="PROSITE" id="PS51257">
    <property type="entry name" value="PROKAR_LIPOPROTEIN"/>
    <property type="match status" value="1"/>
</dbReference>
<dbReference type="InterPro" id="IPR009056">
    <property type="entry name" value="Cyt_c-like_dom"/>
</dbReference>
<dbReference type="GO" id="GO:0046872">
    <property type="term" value="F:metal ion binding"/>
    <property type="evidence" value="ECO:0007669"/>
    <property type="project" value="UniProtKB-KW"/>
</dbReference>
<keyword evidence="3 6" id="KW-0479">Metal-binding</keyword>
<dbReference type="GO" id="GO:0009055">
    <property type="term" value="F:electron transfer activity"/>
    <property type="evidence" value="ECO:0007669"/>
    <property type="project" value="InterPro"/>
</dbReference>
<feature type="region of interest" description="Disordered" evidence="7">
    <location>
        <begin position="74"/>
        <end position="93"/>
    </location>
</feature>
<evidence type="ECO:0000256" key="1">
    <source>
        <dbReference type="ARBA" id="ARBA00022448"/>
    </source>
</evidence>
<evidence type="ECO:0000256" key="4">
    <source>
        <dbReference type="ARBA" id="ARBA00022982"/>
    </source>
</evidence>
<dbReference type="GO" id="GO:0020037">
    <property type="term" value="F:heme binding"/>
    <property type="evidence" value="ECO:0007669"/>
    <property type="project" value="InterPro"/>
</dbReference>
<evidence type="ECO:0000256" key="2">
    <source>
        <dbReference type="ARBA" id="ARBA00022617"/>
    </source>
</evidence>
<sequence length="201" mass="20931">MIKPYAIIGSVLMLAACSGEPKATNETANMVANAVENTASAADNAANATQAVANSAAAEAANIAAADAMKKAREEAEARKEKEEAEAQKAAEAKPATIAKVDVTPPPAFARCAICHDASSARQNKIGPELYGAFGKAAGTHAPSYSYSAALKDSGLKWDAATLDKWLENPRTLVPGNRMSFPGLKDPAQRQAIIDYLKAQS</sequence>
<dbReference type="SUPFAM" id="SSF46626">
    <property type="entry name" value="Cytochrome c"/>
    <property type="match status" value="1"/>
</dbReference>
<keyword evidence="5 6" id="KW-0408">Iron</keyword>
<evidence type="ECO:0000313" key="9">
    <source>
        <dbReference type="EMBL" id="MBB3983009.1"/>
    </source>
</evidence>
<dbReference type="Proteomes" id="UP000552757">
    <property type="component" value="Unassembled WGS sequence"/>
</dbReference>
<dbReference type="Gene3D" id="1.10.760.10">
    <property type="entry name" value="Cytochrome c-like domain"/>
    <property type="match status" value="1"/>
</dbReference>
<dbReference type="PRINTS" id="PR00604">
    <property type="entry name" value="CYTCHRMECIAB"/>
</dbReference>
<protein>
    <submittedName>
        <fullName evidence="9">Cytochrome c</fullName>
    </submittedName>
</protein>
<evidence type="ECO:0000259" key="8">
    <source>
        <dbReference type="PROSITE" id="PS51007"/>
    </source>
</evidence>
<evidence type="ECO:0000256" key="7">
    <source>
        <dbReference type="SAM" id="MobiDB-lite"/>
    </source>
</evidence>
<name>A0A7W6DPX9_9SPHN</name>
<keyword evidence="10" id="KW-1185">Reference proteome</keyword>
<dbReference type="EMBL" id="JACIEB010000006">
    <property type="protein sequence ID" value="MBB3983009.1"/>
    <property type="molecule type" value="Genomic_DNA"/>
</dbReference>
<dbReference type="InterPro" id="IPR002327">
    <property type="entry name" value="Cyt_c_1A/1B"/>
</dbReference>
<dbReference type="PROSITE" id="PS51007">
    <property type="entry name" value="CYTC"/>
    <property type="match status" value="1"/>
</dbReference>
<proteinExistence type="predicted"/>
<comment type="caution">
    <text evidence="9">The sequence shown here is derived from an EMBL/GenBank/DDBJ whole genome shotgun (WGS) entry which is preliminary data.</text>
</comment>
<feature type="domain" description="Cytochrome c" evidence="8">
    <location>
        <begin position="90"/>
        <end position="201"/>
    </location>
</feature>
<keyword evidence="1" id="KW-0813">Transport</keyword>
<dbReference type="InterPro" id="IPR036909">
    <property type="entry name" value="Cyt_c-like_dom_sf"/>
</dbReference>
<feature type="compositionally biased region" description="Basic and acidic residues" evidence="7">
    <location>
        <begin position="74"/>
        <end position="92"/>
    </location>
</feature>
<evidence type="ECO:0000313" key="10">
    <source>
        <dbReference type="Proteomes" id="UP000552757"/>
    </source>
</evidence>
<keyword evidence="2 6" id="KW-0349">Heme</keyword>
<organism evidence="9 10">
    <name type="scientific">Sphingobium fontiphilum</name>
    <dbReference type="NCBI Taxonomy" id="944425"/>
    <lineage>
        <taxon>Bacteria</taxon>
        <taxon>Pseudomonadati</taxon>
        <taxon>Pseudomonadota</taxon>
        <taxon>Alphaproteobacteria</taxon>
        <taxon>Sphingomonadales</taxon>
        <taxon>Sphingomonadaceae</taxon>
        <taxon>Sphingobium</taxon>
    </lineage>
</organism>
<keyword evidence="4" id="KW-0249">Electron transport</keyword>
<gene>
    <name evidence="9" type="ORF">GGR44_002689</name>
</gene>
<evidence type="ECO:0000256" key="6">
    <source>
        <dbReference type="PROSITE-ProRule" id="PRU00433"/>
    </source>
</evidence>